<organism evidence="1 2">
    <name type="scientific">Gossypium arboreum</name>
    <name type="common">Tree cotton</name>
    <name type="synonym">Gossypium nanking</name>
    <dbReference type="NCBI Taxonomy" id="29729"/>
    <lineage>
        <taxon>Eukaryota</taxon>
        <taxon>Viridiplantae</taxon>
        <taxon>Streptophyta</taxon>
        <taxon>Embryophyta</taxon>
        <taxon>Tracheophyta</taxon>
        <taxon>Spermatophyta</taxon>
        <taxon>Magnoliopsida</taxon>
        <taxon>eudicotyledons</taxon>
        <taxon>Gunneridae</taxon>
        <taxon>Pentapetalae</taxon>
        <taxon>rosids</taxon>
        <taxon>malvids</taxon>
        <taxon>Malvales</taxon>
        <taxon>Malvaceae</taxon>
        <taxon>Malvoideae</taxon>
        <taxon>Gossypium</taxon>
    </lineage>
</organism>
<evidence type="ECO:0000313" key="1">
    <source>
        <dbReference type="EMBL" id="KHG03354.1"/>
    </source>
</evidence>
<proteinExistence type="predicted"/>
<protein>
    <submittedName>
        <fullName evidence="1">Protein three rows</fullName>
    </submittedName>
</protein>
<comment type="caution">
    <text evidence="1">The sequence shown here is derived from an EMBL/GenBank/DDBJ whole genome shotgun (WGS) entry which is preliminary data.</text>
</comment>
<dbReference type="EMBL" id="JRRC01348197">
    <property type="protein sequence ID" value="KHG03354.1"/>
    <property type="molecule type" value="Genomic_DNA"/>
</dbReference>
<reference evidence="2" key="1">
    <citation type="submission" date="2014-09" db="EMBL/GenBank/DDBJ databases">
        <authorList>
            <person name="Mudge J."/>
            <person name="Ramaraj T."/>
            <person name="Lindquist I.E."/>
            <person name="Bharti A.K."/>
            <person name="Sundararajan A."/>
            <person name="Cameron C.T."/>
            <person name="Woodward J.E."/>
            <person name="May G.D."/>
            <person name="Brubaker C."/>
            <person name="Broadhvest J."/>
            <person name="Wilkins T.A."/>
        </authorList>
    </citation>
    <scope>NUCLEOTIDE SEQUENCE</scope>
    <source>
        <strain evidence="2">cv. AKA8401</strain>
    </source>
</reference>
<accession>A0A0B0MV51</accession>
<dbReference type="AlphaFoldDB" id="A0A0B0MV51"/>
<name>A0A0B0MV51_GOSAR</name>
<dbReference type="Proteomes" id="UP000032142">
    <property type="component" value="Unassembled WGS sequence"/>
</dbReference>
<gene>
    <name evidence="1" type="ORF">F383_27657</name>
</gene>
<sequence length="136" mass="15451">MNGLLLRPFQLPFTIKIGEKSKINPYFHQNQHLKTIFTSKFACLSSISTEKPRDCIEAFSKDLAVQWRCAREEPLVVVPISGLFWHIPEAPSVAENFGCIGPRGLGLIRFGDLEFGNLLCNLGLRILGYLVRKWVY</sequence>
<keyword evidence="2" id="KW-1185">Reference proteome</keyword>
<evidence type="ECO:0000313" key="2">
    <source>
        <dbReference type="Proteomes" id="UP000032142"/>
    </source>
</evidence>